<proteinExistence type="predicted"/>
<dbReference type="PANTHER" id="PTHR43649">
    <property type="entry name" value="ARABINOSE-BINDING PROTEIN-RELATED"/>
    <property type="match status" value="1"/>
</dbReference>
<dbReference type="SUPFAM" id="SSF53850">
    <property type="entry name" value="Periplasmic binding protein-like II"/>
    <property type="match status" value="1"/>
</dbReference>
<dbReference type="InterPro" id="IPR050490">
    <property type="entry name" value="Bact_solute-bd_prot1"/>
</dbReference>
<feature type="signal peptide" evidence="1">
    <location>
        <begin position="1"/>
        <end position="31"/>
    </location>
</feature>
<evidence type="ECO:0008006" key="4">
    <source>
        <dbReference type="Google" id="ProtNLM"/>
    </source>
</evidence>
<reference evidence="3" key="1">
    <citation type="journal article" date="2019" name="Int. J. Syst. Evol. Microbiol.">
        <title>The Global Catalogue of Microorganisms (GCM) 10K type strain sequencing project: providing services to taxonomists for standard genome sequencing and annotation.</title>
        <authorList>
            <consortium name="The Broad Institute Genomics Platform"/>
            <consortium name="The Broad Institute Genome Sequencing Center for Infectious Disease"/>
            <person name="Wu L."/>
            <person name="Ma J."/>
        </authorList>
    </citation>
    <scope>NUCLEOTIDE SEQUENCE [LARGE SCALE GENOMIC DNA]</scope>
    <source>
        <strain evidence="3">NBRC 108728</strain>
    </source>
</reference>
<evidence type="ECO:0000313" key="2">
    <source>
        <dbReference type="EMBL" id="BDZ50241.1"/>
    </source>
</evidence>
<feature type="chain" id="PRO_5046142566" description="Extracellular solute-binding protein" evidence="1">
    <location>
        <begin position="32"/>
        <end position="199"/>
    </location>
</feature>
<dbReference type="Gene3D" id="3.40.190.10">
    <property type="entry name" value="Periplasmic binding protein-like II"/>
    <property type="match status" value="1"/>
</dbReference>
<dbReference type="EMBL" id="AP027732">
    <property type="protein sequence ID" value="BDZ50241.1"/>
    <property type="molecule type" value="Genomic_DNA"/>
</dbReference>
<dbReference type="Proteomes" id="UP001321486">
    <property type="component" value="Chromosome"/>
</dbReference>
<evidence type="ECO:0000313" key="3">
    <source>
        <dbReference type="Proteomes" id="UP001321486"/>
    </source>
</evidence>
<organism evidence="2 3">
    <name type="scientific">Frondihabitans sucicola</name>
    <dbReference type="NCBI Taxonomy" id="1268041"/>
    <lineage>
        <taxon>Bacteria</taxon>
        <taxon>Bacillati</taxon>
        <taxon>Actinomycetota</taxon>
        <taxon>Actinomycetes</taxon>
        <taxon>Micrococcales</taxon>
        <taxon>Microbacteriaceae</taxon>
        <taxon>Frondihabitans</taxon>
    </lineage>
</organism>
<sequence>MLIRRTRARHRTIALAAVIATVAALTGCATSAGSQYNSKATCSNTIFKPDAVKITVWAWSPTIGVASDAFNKSHDDVQACVANVGAGTDEYNKLNTAIAAGSGAPDVAMIETEYLPSFEIRHALVNLSDYGAEKVRGDFSPGTLKDISSDGDIYAIPDDGGPVALMYRKDIFDKYHLPIPTTWAEFEQDAQKLKAAGGP</sequence>
<dbReference type="Pfam" id="PF01547">
    <property type="entry name" value="SBP_bac_1"/>
    <property type="match status" value="1"/>
</dbReference>
<dbReference type="InterPro" id="IPR006059">
    <property type="entry name" value="SBP"/>
</dbReference>
<name>A0ABM8GPR5_9MICO</name>
<keyword evidence="1" id="KW-0732">Signal</keyword>
<protein>
    <recommendedName>
        <fullName evidence="4">Extracellular solute-binding protein</fullName>
    </recommendedName>
</protein>
<dbReference type="PROSITE" id="PS51257">
    <property type="entry name" value="PROKAR_LIPOPROTEIN"/>
    <property type="match status" value="1"/>
</dbReference>
<gene>
    <name evidence="2" type="ORF">GCM10025867_24820</name>
</gene>
<keyword evidence="3" id="KW-1185">Reference proteome</keyword>
<evidence type="ECO:0000256" key="1">
    <source>
        <dbReference type="SAM" id="SignalP"/>
    </source>
</evidence>
<dbReference type="PANTHER" id="PTHR43649:SF14">
    <property type="entry name" value="BLR3389 PROTEIN"/>
    <property type="match status" value="1"/>
</dbReference>
<dbReference type="RefSeq" id="WP_286343311.1">
    <property type="nucleotide sequence ID" value="NZ_AP027732.1"/>
</dbReference>
<accession>A0ABM8GPR5</accession>